<feature type="compositionally biased region" description="Polar residues" evidence="11">
    <location>
        <begin position="103"/>
        <end position="114"/>
    </location>
</feature>
<feature type="region of interest" description="Disordered" evidence="11">
    <location>
        <begin position="103"/>
        <end position="210"/>
    </location>
</feature>
<accession>A0A4P7NHC6</accession>
<protein>
    <recommendedName>
        <fullName evidence="17">ATP-dependent RNA helicase DBP8</fullName>
    </recommendedName>
</protein>
<dbReference type="CDD" id="cd17955">
    <property type="entry name" value="DEADc_DDX49"/>
    <property type="match status" value="1"/>
</dbReference>
<dbReference type="InterPro" id="IPR000629">
    <property type="entry name" value="RNA-helicase_DEAD-box_CS"/>
</dbReference>
<keyword evidence="3 10" id="KW-0547">Nucleotide-binding</keyword>
<dbReference type="GO" id="GO:0005524">
    <property type="term" value="F:ATP binding"/>
    <property type="evidence" value="ECO:0007669"/>
    <property type="project" value="UniProtKB-KW"/>
</dbReference>
<evidence type="ECO:0000256" key="8">
    <source>
        <dbReference type="ARBA" id="ARBA00023242"/>
    </source>
</evidence>
<dbReference type="Gene3D" id="3.40.50.300">
    <property type="entry name" value="P-loop containing nucleotide triphosphate hydrolases"/>
    <property type="match status" value="2"/>
</dbReference>
<evidence type="ECO:0000256" key="2">
    <source>
        <dbReference type="ARBA" id="ARBA00022517"/>
    </source>
</evidence>
<keyword evidence="6 10" id="KW-0067">ATP-binding</keyword>
<evidence type="ECO:0000256" key="11">
    <source>
        <dbReference type="SAM" id="MobiDB-lite"/>
    </source>
</evidence>
<evidence type="ECO:0000256" key="5">
    <source>
        <dbReference type="ARBA" id="ARBA00022806"/>
    </source>
</evidence>
<evidence type="ECO:0000313" key="16">
    <source>
        <dbReference type="Proteomes" id="UP000294847"/>
    </source>
</evidence>
<evidence type="ECO:0000256" key="6">
    <source>
        <dbReference type="ARBA" id="ARBA00022840"/>
    </source>
</evidence>
<evidence type="ECO:0000256" key="10">
    <source>
        <dbReference type="RuleBase" id="RU000492"/>
    </source>
</evidence>
<dbReference type="GO" id="GO:0005829">
    <property type="term" value="C:cytosol"/>
    <property type="evidence" value="ECO:0007669"/>
    <property type="project" value="TreeGrafter"/>
</dbReference>
<dbReference type="Proteomes" id="UP000294847">
    <property type="component" value="Chromosome 4"/>
</dbReference>
<keyword evidence="8" id="KW-0539">Nucleus</keyword>
<dbReference type="GO" id="GO:0005634">
    <property type="term" value="C:nucleus"/>
    <property type="evidence" value="ECO:0007669"/>
    <property type="project" value="UniProtKB-SubCell"/>
</dbReference>
<dbReference type="CDD" id="cd18787">
    <property type="entry name" value="SF2_C_DEAD"/>
    <property type="match status" value="1"/>
</dbReference>
<keyword evidence="2" id="KW-0690">Ribosome biogenesis</keyword>
<dbReference type="InterPro" id="IPR001650">
    <property type="entry name" value="Helicase_C-like"/>
</dbReference>
<feature type="compositionally biased region" description="Acidic residues" evidence="11">
    <location>
        <begin position="150"/>
        <end position="172"/>
    </location>
</feature>
<dbReference type="Pfam" id="PF00270">
    <property type="entry name" value="DEAD"/>
    <property type="match status" value="1"/>
</dbReference>
<dbReference type="GO" id="GO:0042254">
    <property type="term" value="P:ribosome biogenesis"/>
    <property type="evidence" value="ECO:0007669"/>
    <property type="project" value="UniProtKB-KW"/>
</dbReference>
<dbReference type="SMART" id="SM00487">
    <property type="entry name" value="DEXDc"/>
    <property type="match status" value="1"/>
</dbReference>
<evidence type="ECO:0000256" key="7">
    <source>
        <dbReference type="ARBA" id="ARBA00022884"/>
    </source>
</evidence>
<evidence type="ECO:0000259" key="14">
    <source>
        <dbReference type="PROSITE" id="PS51195"/>
    </source>
</evidence>
<reference evidence="15 16" key="1">
    <citation type="journal article" date="2019" name="Mol. Biol. Evol.">
        <title>Blast fungal genomes show frequent chromosomal changes, gene gains and losses, and effector gene turnover.</title>
        <authorList>
            <person name="Gomez Luciano L.B."/>
            <person name="Jason Tsai I."/>
            <person name="Chuma I."/>
            <person name="Tosa Y."/>
            <person name="Chen Y.H."/>
            <person name="Li J.Y."/>
            <person name="Li M.Y."/>
            <person name="Jade Lu M.Y."/>
            <person name="Nakayashiki H."/>
            <person name="Li W.H."/>
        </authorList>
    </citation>
    <scope>NUCLEOTIDE SEQUENCE [LARGE SCALE GENOMIC DNA]</scope>
    <source>
        <strain evidence="15">MZ5-1-6</strain>
    </source>
</reference>
<evidence type="ECO:0000259" key="12">
    <source>
        <dbReference type="PROSITE" id="PS51192"/>
    </source>
</evidence>
<feature type="domain" description="DEAD-box RNA helicase Q" evidence="14">
    <location>
        <begin position="241"/>
        <end position="269"/>
    </location>
</feature>
<comment type="subcellular location">
    <subcellularLocation>
        <location evidence="1">Nucleus</location>
    </subcellularLocation>
</comment>
<dbReference type="PROSITE" id="PS51195">
    <property type="entry name" value="Q_MOTIF"/>
    <property type="match status" value="1"/>
</dbReference>
<evidence type="ECO:0000256" key="1">
    <source>
        <dbReference type="ARBA" id="ARBA00004123"/>
    </source>
</evidence>
<dbReference type="GO" id="GO:0010467">
    <property type="term" value="P:gene expression"/>
    <property type="evidence" value="ECO:0007669"/>
    <property type="project" value="UniProtKB-ARBA"/>
</dbReference>
<evidence type="ECO:0000256" key="9">
    <source>
        <dbReference type="PROSITE-ProRule" id="PRU00552"/>
    </source>
</evidence>
<dbReference type="PANTHER" id="PTHR47959:SF24">
    <property type="entry name" value="ATP-DEPENDENT RNA HELICASE"/>
    <property type="match status" value="1"/>
</dbReference>
<dbReference type="SMART" id="SM00490">
    <property type="entry name" value="HELICc"/>
    <property type="match status" value="1"/>
</dbReference>
<keyword evidence="4 10" id="KW-0378">Hydrolase</keyword>
<feature type="domain" description="Helicase ATP-binding" evidence="12">
    <location>
        <begin position="272"/>
        <end position="469"/>
    </location>
</feature>
<dbReference type="SUPFAM" id="SSF52540">
    <property type="entry name" value="P-loop containing nucleoside triphosphate hydrolases"/>
    <property type="match status" value="1"/>
</dbReference>
<dbReference type="PROSITE" id="PS51192">
    <property type="entry name" value="HELICASE_ATP_BIND_1"/>
    <property type="match status" value="1"/>
</dbReference>
<keyword evidence="5 10" id="KW-0347">Helicase</keyword>
<dbReference type="Pfam" id="PF00271">
    <property type="entry name" value="Helicase_C"/>
    <property type="match status" value="1"/>
</dbReference>
<dbReference type="PROSITE" id="PS00039">
    <property type="entry name" value="DEAD_ATP_HELICASE"/>
    <property type="match status" value="1"/>
</dbReference>
<sequence>MRGRGADMRKGVMPSFARWQVGYDNGSRRMHEEEFSSTDMCKQSGGLQTHHVVYETVIVCRPGHFATHLPLRCYFLSHYLKISYGQVSQFKINMAKIKSQRQLVSMTKDSSPRQPASEPHSSDSDSSDEESDHLDAVSSRKKRKLSVDFSQEEGDDEDDNQDESDDDDDVDEDGGKMKQPVAKPTFAFNAPSRIKRHPAKGDSERIGKGQPVTDAEMEDAVQSVAQAAGKKRILAPTDQNTTFESLGVEPWLVQSLANLAVKRPTGIQKGCIGEILKGRDCIGGSRTGSGKTIAFAVPILQKYAQDPSAIFAVVLTATRQVSYPLLLCTPLDIYRPELALQIYEQFKAVSSPHVLKAALIIGGSDMRSQAIALAQRPSIVIATPGRLADHIRSSGEDTICGLRRVKFLVLDEADRLLSSKGPGSMLPHIDECMAVLPPPEDRQTLLFTATVTPEVRALKEMPTRPGKEPVHVCEVDTQVLAIPDSLKQSYIQLTVTHREHFLHEFLLTAANTERSIIIFVNRTSTAQFLHHLLRLLDHRVTSLHSKLRQQQRIDNLGRFRASAARILVATDVASRGLDIPEVSVVVNYDLPRDPDDYIHRVGRTARAGRKGEAVNFVGQRDVELVLAIEKRVGRPMEKWEEEGVNLETRVIRDSLKLVSEKKREALLNIEENREVGGRRKRQKLKLGAE</sequence>
<dbReference type="InterPro" id="IPR014001">
    <property type="entry name" value="Helicase_ATP-bd"/>
</dbReference>
<keyword evidence="7" id="KW-0694">RNA-binding</keyword>
<dbReference type="EMBL" id="CP034207">
    <property type="protein sequence ID" value="QBZ61320.1"/>
    <property type="molecule type" value="Genomic_DNA"/>
</dbReference>
<evidence type="ECO:0000259" key="13">
    <source>
        <dbReference type="PROSITE" id="PS51194"/>
    </source>
</evidence>
<dbReference type="InterPro" id="IPR050079">
    <property type="entry name" value="DEAD_box_RNA_helicase"/>
</dbReference>
<organism evidence="15 16">
    <name type="scientific">Pyricularia oryzae</name>
    <name type="common">Rice blast fungus</name>
    <name type="synonym">Magnaporthe oryzae</name>
    <dbReference type="NCBI Taxonomy" id="318829"/>
    <lineage>
        <taxon>Eukaryota</taxon>
        <taxon>Fungi</taxon>
        <taxon>Dikarya</taxon>
        <taxon>Ascomycota</taxon>
        <taxon>Pezizomycotina</taxon>
        <taxon>Sordariomycetes</taxon>
        <taxon>Sordariomycetidae</taxon>
        <taxon>Magnaporthales</taxon>
        <taxon>Pyriculariaceae</taxon>
        <taxon>Pyricularia</taxon>
    </lineage>
</organism>
<name>A0A4P7NHC6_PYROR</name>
<evidence type="ECO:0008006" key="17">
    <source>
        <dbReference type="Google" id="ProtNLM"/>
    </source>
</evidence>
<dbReference type="GO" id="GO:0003723">
    <property type="term" value="F:RNA binding"/>
    <property type="evidence" value="ECO:0007669"/>
    <property type="project" value="UniProtKB-KW"/>
</dbReference>
<dbReference type="InterPro" id="IPR011545">
    <property type="entry name" value="DEAD/DEAH_box_helicase_dom"/>
</dbReference>
<dbReference type="AlphaFoldDB" id="A0A4P7NHC6"/>
<dbReference type="GO" id="GO:0003724">
    <property type="term" value="F:RNA helicase activity"/>
    <property type="evidence" value="ECO:0007669"/>
    <property type="project" value="InterPro"/>
</dbReference>
<evidence type="ECO:0000313" key="15">
    <source>
        <dbReference type="EMBL" id="QBZ61320.1"/>
    </source>
</evidence>
<dbReference type="GO" id="GO:0016787">
    <property type="term" value="F:hydrolase activity"/>
    <property type="evidence" value="ECO:0007669"/>
    <property type="project" value="UniProtKB-KW"/>
</dbReference>
<proteinExistence type="inferred from homology"/>
<dbReference type="PROSITE" id="PS51194">
    <property type="entry name" value="HELICASE_CTER"/>
    <property type="match status" value="1"/>
</dbReference>
<dbReference type="InterPro" id="IPR014014">
    <property type="entry name" value="RNA_helicase_DEAD_Q_motif"/>
</dbReference>
<gene>
    <name evidence="15" type="ORF">PoMZ_08269</name>
</gene>
<dbReference type="InterPro" id="IPR027417">
    <property type="entry name" value="P-loop_NTPase"/>
</dbReference>
<dbReference type="PANTHER" id="PTHR47959">
    <property type="entry name" value="ATP-DEPENDENT RNA HELICASE RHLE-RELATED"/>
    <property type="match status" value="1"/>
</dbReference>
<feature type="domain" description="Helicase C-terminal" evidence="13">
    <location>
        <begin position="501"/>
        <end position="647"/>
    </location>
</feature>
<evidence type="ECO:0000256" key="3">
    <source>
        <dbReference type="ARBA" id="ARBA00022741"/>
    </source>
</evidence>
<evidence type="ECO:0000256" key="4">
    <source>
        <dbReference type="ARBA" id="ARBA00022801"/>
    </source>
</evidence>
<comment type="similarity">
    <text evidence="10">Belongs to the DEAD box helicase family.</text>
</comment>
<feature type="short sequence motif" description="Q motif" evidence="9">
    <location>
        <begin position="241"/>
        <end position="269"/>
    </location>
</feature>